<organism evidence="2 3">
    <name type="scientific">Oculimacula yallundae</name>
    <dbReference type="NCBI Taxonomy" id="86028"/>
    <lineage>
        <taxon>Eukaryota</taxon>
        <taxon>Fungi</taxon>
        <taxon>Dikarya</taxon>
        <taxon>Ascomycota</taxon>
        <taxon>Pezizomycotina</taxon>
        <taxon>Leotiomycetes</taxon>
        <taxon>Helotiales</taxon>
        <taxon>Ploettnerulaceae</taxon>
        <taxon>Oculimacula</taxon>
    </lineage>
</organism>
<feature type="region of interest" description="Disordered" evidence="1">
    <location>
        <begin position="260"/>
        <end position="354"/>
    </location>
</feature>
<accession>A0ABR4C9E4</accession>
<reference evidence="2 3" key="1">
    <citation type="journal article" date="2024" name="Commun. Biol.">
        <title>Comparative genomic analysis of thermophilic fungi reveals convergent evolutionary adaptations and gene losses.</title>
        <authorList>
            <person name="Steindorff A.S."/>
            <person name="Aguilar-Pontes M.V."/>
            <person name="Robinson A.J."/>
            <person name="Andreopoulos B."/>
            <person name="LaButti K."/>
            <person name="Kuo A."/>
            <person name="Mondo S."/>
            <person name="Riley R."/>
            <person name="Otillar R."/>
            <person name="Haridas S."/>
            <person name="Lipzen A."/>
            <person name="Grimwood J."/>
            <person name="Schmutz J."/>
            <person name="Clum A."/>
            <person name="Reid I.D."/>
            <person name="Moisan M.C."/>
            <person name="Butler G."/>
            <person name="Nguyen T.T.M."/>
            <person name="Dewar K."/>
            <person name="Conant G."/>
            <person name="Drula E."/>
            <person name="Henrissat B."/>
            <person name="Hansel C."/>
            <person name="Singer S."/>
            <person name="Hutchinson M.I."/>
            <person name="de Vries R.P."/>
            <person name="Natvig D.O."/>
            <person name="Powell A.J."/>
            <person name="Tsang A."/>
            <person name="Grigoriev I.V."/>
        </authorList>
    </citation>
    <scope>NUCLEOTIDE SEQUENCE [LARGE SCALE GENOMIC DNA]</scope>
    <source>
        <strain evidence="2 3">CBS 494.80</strain>
    </source>
</reference>
<feature type="compositionally biased region" description="Low complexity" evidence="1">
    <location>
        <begin position="291"/>
        <end position="300"/>
    </location>
</feature>
<dbReference type="Proteomes" id="UP001595075">
    <property type="component" value="Unassembled WGS sequence"/>
</dbReference>
<evidence type="ECO:0000313" key="3">
    <source>
        <dbReference type="Proteomes" id="UP001595075"/>
    </source>
</evidence>
<sequence length="406" mass="43940">MDFEIFDFDRLYDDEAYGGPASELSEVSSELNAILGLPGSAPSKDSSYTQEAVLHSSSLSFNSAIPFAAPSQVETNMLEQPGNTLPPGISAPRSTNTLNFVQSYKRRKLNDSEMDLQIVASPRQASRYGARLQVPYSDLNPLASVHFEASKALVQDQTKKIHVHAYQLPGGTAGYSFGSLLYPSATESSFQPPPEGRESRESGWGWESTQNVASLSTSNKRAAASSPAYDFATININSDYMMIEMGAEGSPSRLIQSQETFDQYGSSSKEAQSPSRTGNPNKSSHDPALIESSESQSFSETTMSIVPSGRPFHNTGFEQVTPQALQDEDDSGQHQASNSSVVPSDSSSTPQTCFPHGFGTTLELGEGTCPAQLCGDPGRVTRKGKKDKAAMIRYRNQMYEANESCR</sequence>
<feature type="compositionally biased region" description="Polar residues" evidence="1">
    <location>
        <begin position="260"/>
        <end position="282"/>
    </location>
</feature>
<evidence type="ECO:0000313" key="2">
    <source>
        <dbReference type="EMBL" id="KAL2066096.1"/>
    </source>
</evidence>
<keyword evidence="3" id="KW-1185">Reference proteome</keyword>
<name>A0ABR4C9E4_9HELO</name>
<evidence type="ECO:0000256" key="1">
    <source>
        <dbReference type="SAM" id="MobiDB-lite"/>
    </source>
</evidence>
<feature type="compositionally biased region" description="Low complexity" evidence="1">
    <location>
        <begin position="337"/>
        <end position="348"/>
    </location>
</feature>
<feature type="region of interest" description="Disordered" evidence="1">
    <location>
        <begin position="186"/>
        <end position="208"/>
    </location>
</feature>
<dbReference type="EMBL" id="JAZHXI010000011">
    <property type="protein sequence ID" value="KAL2066096.1"/>
    <property type="molecule type" value="Genomic_DNA"/>
</dbReference>
<proteinExistence type="predicted"/>
<evidence type="ECO:0008006" key="4">
    <source>
        <dbReference type="Google" id="ProtNLM"/>
    </source>
</evidence>
<comment type="caution">
    <text evidence="2">The sequence shown here is derived from an EMBL/GenBank/DDBJ whole genome shotgun (WGS) entry which is preliminary data.</text>
</comment>
<protein>
    <recommendedName>
        <fullName evidence="4">Transcription factor</fullName>
    </recommendedName>
</protein>
<gene>
    <name evidence="2" type="ORF">VTL71DRAFT_2167</name>
</gene>